<protein>
    <submittedName>
        <fullName evidence="1">Uncharacterized protein</fullName>
    </submittedName>
</protein>
<proteinExistence type="predicted"/>
<accession>A0ABS8Y5U1</accession>
<gene>
    <name evidence="1" type="ORF">HAX54_014278</name>
</gene>
<dbReference type="Proteomes" id="UP000823775">
    <property type="component" value="Unassembled WGS sequence"/>
</dbReference>
<keyword evidence="2" id="KW-1185">Reference proteome</keyword>
<evidence type="ECO:0000313" key="2">
    <source>
        <dbReference type="Proteomes" id="UP000823775"/>
    </source>
</evidence>
<evidence type="ECO:0000313" key="1">
    <source>
        <dbReference type="EMBL" id="MCE5166041.1"/>
    </source>
</evidence>
<organism evidence="1 2">
    <name type="scientific">Datura stramonium</name>
    <name type="common">Jimsonweed</name>
    <name type="synonym">Common thornapple</name>
    <dbReference type="NCBI Taxonomy" id="4076"/>
    <lineage>
        <taxon>Eukaryota</taxon>
        <taxon>Viridiplantae</taxon>
        <taxon>Streptophyta</taxon>
        <taxon>Embryophyta</taxon>
        <taxon>Tracheophyta</taxon>
        <taxon>Spermatophyta</taxon>
        <taxon>Magnoliopsida</taxon>
        <taxon>eudicotyledons</taxon>
        <taxon>Gunneridae</taxon>
        <taxon>Pentapetalae</taxon>
        <taxon>asterids</taxon>
        <taxon>lamiids</taxon>
        <taxon>Solanales</taxon>
        <taxon>Solanaceae</taxon>
        <taxon>Solanoideae</taxon>
        <taxon>Datureae</taxon>
        <taxon>Datura</taxon>
    </lineage>
</organism>
<dbReference type="EMBL" id="JACEIK010018847">
    <property type="protein sequence ID" value="MCE5166041.1"/>
    <property type="molecule type" value="Genomic_DNA"/>
</dbReference>
<reference evidence="1 2" key="1">
    <citation type="journal article" date="2021" name="BMC Genomics">
        <title>Datura genome reveals duplications of psychoactive alkaloid biosynthetic genes and high mutation rate following tissue culture.</title>
        <authorList>
            <person name="Rajewski A."/>
            <person name="Carter-House D."/>
            <person name="Stajich J."/>
            <person name="Litt A."/>
        </authorList>
    </citation>
    <scope>NUCLEOTIDE SEQUENCE [LARGE SCALE GENOMIC DNA]</scope>
    <source>
        <strain evidence="1">AR-01</strain>
    </source>
</reference>
<feature type="non-terminal residue" evidence="1">
    <location>
        <position position="61"/>
    </location>
</feature>
<feature type="non-terminal residue" evidence="1">
    <location>
        <position position="1"/>
    </location>
</feature>
<sequence length="61" mass="7152">LWHRLLECRTYDDHTTDPHYDSYHASTIHAINLCPEDVKWLVLCFSPWADSTNHTILSQLA</sequence>
<name>A0ABS8Y5U1_DATST</name>
<comment type="caution">
    <text evidence="1">The sequence shown here is derived from an EMBL/GenBank/DDBJ whole genome shotgun (WGS) entry which is preliminary data.</text>
</comment>